<dbReference type="InterPro" id="IPR050134">
    <property type="entry name" value="NAD-dep_sirtuin_deacylases"/>
</dbReference>
<evidence type="ECO:0000256" key="1">
    <source>
        <dbReference type="ARBA" id="ARBA00012928"/>
    </source>
</evidence>
<proteinExistence type="predicted"/>
<dbReference type="SUPFAM" id="SSF52467">
    <property type="entry name" value="DHS-like NAD/FAD-binding domain"/>
    <property type="match status" value="1"/>
</dbReference>
<feature type="binding site" evidence="4">
    <location>
        <position position="144"/>
    </location>
    <ligand>
        <name>Zn(2+)</name>
        <dbReference type="ChEBI" id="CHEBI:29105"/>
    </ligand>
</feature>
<keyword evidence="3" id="KW-0520">NAD</keyword>
<dbReference type="Gene3D" id="3.40.50.1220">
    <property type="entry name" value="TPP-binding domain"/>
    <property type="match status" value="1"/>
</dbReference>
<gene>
    <name evidence="7" type="ORF">DQ226_17090</name>
</gene>
<dbReference type="Gene3D" id="3.30.1600.10">
    <property type="entry name" value="SIR2/SIRT2 'Small Domain"/>
    <property type="match status" value="1"/>
</dbReference>
<dbReference type="PANTHER" id="PTHR11085">
    <property type="entry name" value="NAD-DEPENDENT PROTEIN DEACYLASE SIRTUIN-5, MITOCHONDRIAL-RELATED"/>
    <property type="match status" value="1"/>
</dbReference>
<organism evidence="7 8">
    <name type="scientific">Dietzia maris</name>
    <dbReference type="NCBI Taxonomy" id="37915"/>
    <lineage>
        <taxon>Bacteria</taxon>
        <taxon>Bacillati</taxon>
        <taxon>Actinomycetota</taxon>
        <taxon>Actinomycetes</taxon>
        <taxon>Mycobacteriales</taxon>
        <taxon>Dietziaceae</taxon>
        <taxon>Dietzia</taxon>
    </lineage>
</organism>
<evidence type="ECO:0000313" key="7">
    <source>
        <dbReference type="EMBL" id="RBA30474.1"/>
    </source>
</evidence>
<keyword evidence="2" id="KW-0808">Transferase</keyword>
<dbReference type="InterPro" id="IPR003000">
    <property type="entry name" value="Sirtuin"/>
</dbReference>
<feature type="region of interest" description="Disordered" evidence="5">
    <location>
        <begin position="1"/>
        <end position="20"/>
    </location>
</feature>
<evidence type="ECO:0000256" key="4">
    <source>
        <dbReference type="PROSITE-ProRule" id="PRU00236"/>
    </source>
</evidence>
<comment type="caution">
    <text evidence="7">The sequence shown here is derived from an EMBL/GenBank/DDBJ whole genome shotgun (WGS) entry which is preliminary data.</text>
</comment>
<dbReference type="GO" id="GO:0070403">
    <property type="term" value="F:NAD+ binding"/>
    <property type="evidence" value="ECO:0007669"/>
    <property type="project" value="InterPro"/>
</dbReference>
<keyword evidence="4" id="KW-0479">Metal-binding</keyword>
<dbReference type="EC" id="2.3.1.286" evidence="1"/>
<reference evidence="7 8" key="1">
    <citation type="submission" date="2018-06" db="EMBL/GenBank/DDBJ databases">
        <title>Whole genome sequencing of four bacterial strains from South Shetland trench revealing bio-synthetic gene clusters.</title>
        <authorList>
            <person name="Abdel-Mageed W.M."/>
            <person name="Lehri B."/>
            <person name="Jarmusch S.A."/>
            <person name="Miranda K."/>
            <person name="Goodfellow M."/>
            <person name="Jaspars M."/>
            <person name="Karlyshev A.V."/>
        </authorList>
    </citation>
    <scope>NUCLEOTIDE SEQUENCE [LARGE SCALE GENOMIC DNA]</scope>
    <source>
        <strain evidence="7 8">SST1</strain>
    </source>
</reference>
<evidence type="ECO:0000259" key="6">
    <source>
        <dbReference type="PROSITE" id="PS50305"/>
    </source>
</evidence>
<dbReference type="GO" id="GO:0046872">
    <property type="term" value="F:metal ion binding"/>
    <property type="evidence" value="ECO:0007669"/>
    <property type="project" value="UniProtKB-KW"/>
</dbReference>
<dbReference type="Proteomes" id="UP000252187">
    <property type="component" value="Unassembled WGS sequence"/>
</dbReference>
<dbReference type="InterPro" id="IPR029035">
    <property type="entry name" value="DHS-like_NAD/FAD-binding_dom"/>
</dbReference>
<evidence type="ECO:0000256" key="3">
    <source>
        <dbReference type="ARBA" id="ARBA00023027"/>
    </source>
</evidence>
<feature type="domain" description="Deacetylase sirtuin-type" evidence="6">
    <location>
        <begin position="14"/>
        <end position="297"/>
    </location>
</feature>
<dbReference type="PANTHER" id="PTHR11085:SF10">
    <property type="entry name" value="NAD-DEPENDENT PROTEIN DEACYLASE SIRTUIN-5, MITOCHONDRIAL-RELATED"/>
    <property type="match status" value="1"/>
</dbReference>
<dbReference type="AlphaFoldDB" id="A0A365P6B4"/>
<feature type="active site" description="Proton acceptor" evidence="4">
    <location>
        <position position="136"/>
    </location>
</feature>
<name>A0A365P6B4_9ACTN</name>
<dbReference type="GO" id="GO:0017136">
    <property type="term" value="F:histone deacetylase activity, NAD-dependent"/>
    <property type="evidence" value="ECO:0007669"/>
    <property type="project" value="TreeGrafter"/>
</dbReference>
<protein>
    <recommendedName>
        <fullName evidence="1">protein acetyllysine N-acetyltransferase</fullName>
        <ecNumber evidence="1">2.3.1.286</ecNumber>
    </recommendedName>
</protein>
<feature type="binding site" evidence="4">
    <location>
        <position position="147"/>
    </location>
    <ligand>
        <name>Zn(2+)</name>
        <dbReference type="ChEBI" id="CHEBI:29105"/>
    </ligand>
</feature>
<dbReference type="PROSITE" id="PS50305">
    <property type="entry name" value="SIRTUIN"/>
    <property type="match status" value="1"/>
</dbReference>
<keyword evidence="4" id="KW-0862">Zinc</keyword>
<accession>A0A365P6B4</accession>
<evidence type="ECO:0000256" key="2">
    <source>
        <dbReference type="ARBA" id="ARBA00022679"/>
    </source>
</evidence>
<evidence type="ECO:0000256" key="5">
    <source>
        <dbReference type="SAM" id="MobiDB-lite"/>
    </source>
</evidence>
<evidence type="ECO:0000313" key="8">
    <source>
        <dbReference type="Proteomes" id="UP000252187"/>
    </source>
</evidence>
<dbReference type="InterPro" id="IPR026591">
    <property type="entry name" value="Sirtuin_cat_small_dom_sf"/>
</dbReference>
<dbReference type="InterPro" id="IPR026590">
    <property type="entry name" value="Ssirtuin_cat_dom"/>
</dbReference>
<sequence length="297" mass="32535">MVRIRETAWTPAERTEADPDLPDRAAALAELLRGRRAVVLTGAGISTPSGIPDYRGPDSPGRTPMTFQQFVGDPTYRRHYWARNHLGWRHMEAARPNAAHLLLADWERRGLVTGVITQNVDLLHLKAGNRRLVDLHGTYAVVICLDCGLRQSRWALHEQLERLNPGFIERVTSRGAIEVAPDADAVLAETSDFRMVDCRACSGVLKPDIVYFGENVPASRVHAANDLVDSSDVLVVVGSSLTVRSGYRFVRRAVTTGTPVAVVNRGRTRAHGEATLTIDGDCVEVLELTDAALPHPG</sequence>
<feature type="binding site" evidence="4">
    <location>
        <position position="201"/>
    </location>
    <ligand>
        <name>Zn(2+)</name>
        <dbReference type="ChEBI" id="CHEBI:29105"/>
    </ligand>
</feature>
<dbReference type="EMBL" id="QNTT01000081">
    <property type="protein sequence ID" value="RBA30474.1"/>
    <property type="molecule type" value="Genomic_DNA"/>
</dbReference>
<dbReference type="Pfam" id="PF02146">
    <property type="entry name" value="SIR2"/>
    <property type="match status" value="1"/>
</dbReference>
<feature type="binding site" evidence="4">
    <location>
        <position position="198"/>
    </location>
    <ligand>
        <name>Zn(2+)</name>
        <dbReference type="ChEBI" id="CHEBI:29105"/>
    </ligand>
</feature>